<feature type="transmembrane region" description="Helical" evidence="9">
    <location>
        <begin position="16"/>
        <end position="34"/>
    </location>
</feature>
<keyword evidence="5" id="KW-0999">Mitochondrion inner membrane</keyword>
<keyword evidence="7" id="KW-0496">Mitochondrion</keyword>
<evidence type="ECO:0000313" key="10">
    <source>
        <dbReference type="EMBL" id="KAF2900876.1"/>
    </source>
</evidence>
<dbReference type="AlphaFoldDB" id="A0A8K0DCK4"/>
<organism evidence="10 11">
    <name type="scientific">Ignelater luminosus</name>
    <name type="common">Cucubano</name>
    <name type="synonym">Pyrophorus luminosus</name>
    <dbReference type="NCBI Taxonomy" id="2038154"/>
    <lineage>
        <taxon>Eukaryota</taxon>
        <taxon>Metazoa</taxon>
        <taxon>Ecdysozoa</taxon>
        <taxon>Arthropoda</taxon>
        <taxon>Hexapoda</taxon>
        <taxon>Insecta</taxon>
        <taxon>Pterygota</taxon>
        <taxon>Neoptera</taxon>
        <taxon>Endopterygota</taxon>
        <taxon>Coleoptera</taxon>
        <taxon>Polyphaga</taxon>
        <taxon>Elateriformia</taxon>
        <taxon>Elateroidea</taxon>
        <taxon>Elateridae</taxon>
        <taxon>Agrypninae</taxon>
        <taxon>Pyrophorini</taxon>
        <taxon>Ignelater</taxon>
    </lineage>
</organism>
<dbReference type="GO" id="GO:0005743">
    <property type="term" value="C:mitochondrial inner membrane"/>
    <property type="evidence" value="ECO:0007669"/>
    <property type="project" value="UniProtKB-SubCell"/>
</dbReference>
<evidence type="ECO:0000256" key="1">
    <source>
        <dbReference type="ARBA" id="ARBA00004434"/>
    </source>
</evidence>
<dbReference type="PANTHER" id="PTHR17130">
    <property type="entry name" value="MITOCHONDRIAL OUTER MEMBRANE PROTEIN 25"/>
    <property type="match status" value="1"/>
</dbReference>
<keyword evidence="11" id="KW-1185">Reference proteome</keyword>
<evidence type="ECO:0000256" key="6">
    <source>
        <dbReference type="ARBA" id="ARBA00022989"/>
    </source>
</evidence>
<comment type="caution">
    <text evidence="10">The sequence shown here is derived from an EMBL/GenBank/DDBJ whole genome shotgun (WGS) entry which is preliminary data.</text>
</comment>
<keyword evidence="8 9" id="KW-0472">Membrane</keyword>
<comment type="subcellular location">
    <subcellularLocation>
        <location evidence="1">Mitochondrion inner membrane</location>
        <topology evidence="1">Single-pass membrane protein</topology>
    </subcellularLocation>
</comment>
<comment type="similarity">
    <text evidence="2">Belongs to the COX16 family.</text>
</comment>
<evidence type="ECO:0000256" key="9">
    <source>
        <dbReference type="SAM" id="Phobius"/>
    </source>
</evidence>
<dbReference type="PANTHER" id="PTHR17130:SF14">
    <property type="entry name" value="CYTOCHROME C OXIDASE ASSEMBLY PROTEIN COX16 HOMOLOG, MITOCHONDRIAL"/>
    <property type="match status" value="1"/>
</dbReference>
<sequence length="104" mass="12208">MERLSLNVKTFTRRRSVKYGIPIFVIVVGGSFYLEQFSKLKYQFGRQQSAVNPAELKKEGIEVKDRKELTLEAQYEEIKKLDIDNWEQVRGPRPWEPETLKSSS</sequence>
<dbReference type="EMBL" id="VTPC01001956">
    <property type="protein sequence ID" value="KAF2900876.1"/>
    <property type="molecule type" value="Genomic_DNA"/>
</dbReference>
<reference evidence="10" key="1">
    <citation type="submission" date="2019-08" db="EMBL/GenBank/DDBJ databases">
        <title>The genome of the North American firefly Photinus pyralis.</title>
        <authorList>
            <consortium name="Photinus pyralis genome working group"/>
            <person name="Fallon T.R."/>
            <person name="Sander Lower S.E."/>
            <person name="Weng J.-K."/>
        </authorList>
    </citation>
    <scope>NUCLEOTIDE SEQUENCE</scope>
    <source>
        <strain evidence="10">TRF0915ILg1</strain>
        <tissue evidence="10">Whole body</tissue>
    </source>
</reference>
<keyword evidence="4 9" id="KW-0812">Transmembrane</keyword>
<gene>
    <name evidence="10" type="ORF">ILUMI_05281</name>
</gene>
<evidence type="ECO:0000256" key="3">
    <source>
        <dbReference type="ARBA" id="ARBA00021814"/>
    </source>
</evidence>
<evidence type="ECO:0000313" key="11">
    <source>
        <dbReference type="Proteomes" id="UP000801492"/>
    </source>
</evidence>
<evidence type="ECO:0000256" key="7">
    <source>
        <dbReference type="ARBA" id="ARBA00023128"/>
    </source>
</evidence>
<protein>
    <recommendedName>
        <fullName evidence="3">Cytochrome c oxidase assembly protein COX16 homolog, mitochondrial</fullName>
    </recommendedName>
</protein>
<accession>A0A8K0DCK4</accession>
<evidence type="ECO:0000256" key="5">
    <source>
        <dbReference type="ARBA" id="ARBA00022792"/>
    </source>
</evidence>
<dbReference type="Pfam" id="PF14138">
    <property type="entry name" value="COX16"/>
    <property type="match status" value="1"/>
</dbReference>
<dbReference type="InterPro" id="IPR020164">
    <property type="entry name" value="Cyt_c_Oxase_assmbl_COX16"/>
</dbReference>
<proteinExistence type="inferred from homology"/>
<name>A0A8K0DCK4_IGNLU</name>
<evidence type="ECO:0000256" key="2">
    <source>
        <dbReference type="ARBA" id="ARBA00008370"/>
    </source>
</evidence>
<dbReference type="GO" id="GO:0033617">
    <property type="term" value="P:mitochondrial respiratory chain complex IV assembly"/>
    <property type="evidence" value="ECO:0007669"/>
    <property type="project" value="TreeGrafter"/>
</dbReference>
<keyword evidence="6 9" id="KW-1133">Transmembrane helix</keyword>
<dbReference type="Proteomes" id="UP000801492">
    <property type="component" value="Unassembled WGS sequence"/>
</dbReference>
<evidence type="ECO:0000256" key="4">
    <source>
        <dbReference type="ARBA" id="ARBA00022692"/>
    </source>
</evidence>
<evidence type="ECO:0000256" key="8">
    <source>
        <dbReference type="ARBA" id="ARBA00023136"/>
    </source>
</evidence>
<dbReference type="OrthoDB" id="5516033at2759"/>